<reference evidence="1 2" key="1">
    <citation type="submission" date="2019-03" db="EMBL/GenBank/DDBJ databases">
        <title>First draft genome of Liparis tanakae, snailfish: a comprehensive survey of snailfish specific genes.</title>
        <authorList>
            <person name="Kim W."/>
            <person name="Song I."/>
            <person name="Jeong J.-H."/>
            <person name="Kim D."/>
            <person name="Kim S."/>
            <person name="Ryu S."/>
            <person name="Song J.Y."/>
            <person name="Lee S.K."/>
        </authorList>
    </citation>
    <scope>NUCLEOTIDE SEQUENCE [LARGE SCALE GENOMIC DNA]</scope>
    <source>
        <tissue evidence="1">Muscle</tissue>
    </source>
</reference>
<gene>
    <name evidence="1" type="ORF">EYF80_024449</name>
</gene>
<protein>
    <submittedName>
        <fullName evidence="1">Uncharacterized protein</fullName>
    </submittedName>
</protein>
<dbReference type="Proteomes" id="UP000314294">
    <property type="component" value="Unassembled WGS sequence"/>
</dbReference>
<evidence type="ECO:0000313" key="2">
    <source>
        <dbReference type="Proteomes" id="UP000314294"/>
    </source>
</evidence>
<sequence length="168" mass="17832">MSIICQAPGSLWPSQTKAALMQRPLAQVNSVAGLQRPVCATAFGSLLARHGETELLAAPVIFLTWVEAHLAGRCRLDVSVKDGDVRQPLQTVSNHLVASSYFPFAGAVLVGAPYLLLKGVGPVDSGSYAIEVHGHDARPADHRPDLGGFHVDPVGDDLAPLGNQKNRR</sequence>
<dbReference type="AlphaFoldDB" id="A0A4Z2HJ67"/>
<organism evidence="1 2">
    <name type="scientific">Liparis tanakae</name>
    <name type="common">Tanaka's snailfish</name>
    <dbReference type="NCBI Taxonomy" id="230148"/>
    <lineage>
        <taxon>Eukaryota</taxon>
        <taxon>Metazoa</taxon>
        <taxon>Chordata</taxon>
        <taxon>Craniata</taxon>
        <taxon>Vertebrata</taxon>
        <taxon>Euteleostomi</taxon>
        <taxon>Actinopterygii</taxon>
        <taxon>Neopterygii</taxon>
        <taxon>Teleostei</taxon>
        <taxon>Neoteleostei</taxon>
        <taxon>Acanthomorphata</taxon>
        <taxon>Eupercaria</taxon>
        <taxon>Perciformes</taxon>
        <taxon>Cottioidei</taxon>
        <taxon>Cottales</taxon>
        <taxon>Liparidae</taxon>
        <taxon>Liparis</taxon>
    </lineage>
</organism>
<evidence type="ECO:0000313" key="1">
    <source>
        <dbReference type="EMBL" id="TNN65295.1"/>
    </source>
</evidence>
<keyword evidence="2" id="KW-1185">Reference proteome</keyword>
<proteinExistence type="predicted"/>
<accession>A0A4Z2HJ67</accession>
<dbReference type="EMBL" id="SRLO01000237">
    <property type="protein sequence ID" value="TNN65295.1"/>
    <property type="molecule type" value="Genomic_DNA"/>
</dbReference>
<comment type="caution">
    <text evidence="1">The sequence shown here is derived from an EMBL/GenBank/DDBJ whole genome shotgun (WGS) entry which is preliminary data.</text>
</comment>
<name>A0A4Z2HJ67_9TELE</name>